<keyword evidence="6 8" id="KW-1133">Transmembrane helix</keyword>
<organism evidence="9 10">
    <name type="scientific">Cohnella zeiphila</name>
    <dbReference type="NCBI Taxonomy" id="2761120"/>
    <lineage>
        <taxon>Bacteria</taxon>
        <taxon>Bacillati</taxon>
        <taxon>Bacillota</taxon>
        <taxon>Bacilli</taxon>
        <taxon>Bacillales</taxon>
        <taxon>Paenibacillaceae</taxon>
        <taxon>Cohnella</taxon>
    </lineage>
</organism>
<dbReference type="InterPro" id="IPR004761">
    <property type="entry name" value="Spore_GerAB"/>
</dbReference>
<keyword evidence="10" id="KW-1185">Reference proteome</keyword>
<dbReference type="PANTHER" id="PTHR34975">
    <property type="entry name" value="SPORE GERMINATION PROTEIN A2"/>
    <property type="match status" value="1"/>
</dbReference>
<proteinExistence type="inferred from homology"/>
<dbReference type="PANTHER" id="PTHR34975:SF2">
    <property type="entry name" value="SPORE GERMINATION PROTEIN A2"/>
    <property type="match status" value="1"/>
</dbReference>
<keyword evidence="5 8" id="KW-0812">Transmembrane</keyword>
<feature type="transmembrane region" description="Helical" evidence="8">
    <location>
        <begin position="73"/>
        <end position="91"/>
    </location>
</feature>
<feature type="transmembrane region" description="Helical" evidence="8">
    <location>
        <begin position="302"/>
        <end position="321"/>
    </location>
</feature>
<feature type="transmembrane region" description="Helical" evidence="8">
    <location>
        <begin position="268"/>
        <end position="290"/>
    </location>
</feature>
<comment type="similarity">
    <text evidence="2">Belongs to the amino acid-polyamine-organocation (APC) superfamily. Spore germination protein (SGP) (TC 2.A.3.9) family.</text>
</comment>
<comment type="caution">
    <text evidence="9">The sequence shown here is derived from an EMBL/GenBank/DDBJ whole genome shotgun (WGS) entry which is preliminary data.</text>
</comment>
<dbReference type="RefSeq" id="WP_185129435.1">
    <property type="nucleotide sequence ID" value="NZ_JACJVO010000015.1"/>
</dbReference>
<evidence type="ECO:0000256" key="7">
    <source>
        <dbReference type="ARBA" id="ARBA00023136"/>
    </source>
</evidence>
<gene>
    <name evidence="9" type="ORF">H7C18_12650</name>
</gene>
<evidence type="ECO:0000313" key="9">
    <source>
        <dbReference type="EMBL" id="MBB6731763.1"/>
    </source>
</evidence>
<name>A0A7X0SQ10_9BACL</name>
<dbReference type="NCBIfam" id="TIGR00912">
    <property type="entry name" value="2A0309"/>
    <property type="match status" value="1"/>
</dbReference>
<comment type="subcellular location">
    <subcellularLocation>
        <location evidence="1">Membrane</location>
        <topology evidence="1">Multi-pass membrane protein</topology>
    </subcellularLocation>
</comment>
<evidence type="ECO:0000256" key="6">
    <source>
        <dbReference type="ARBA" id="ARBA00022989"/>
    </source>
</evidence>
<evidence type="ECO:0000256" key="5">
    <source>
        <dbReference type="ARBA" id="ARBA00022692"/>
    </source>
</evidence>
<accession>A0A7X0SQ10</accession>
<feature type="transmembrane region" description="Helical" evidence="8">
    <location>
        <begin position="103"/>
        <end position="130"/>
    </location>
</feature>
<evidence type="ECO:0000256" key="4">
    <source>
        <dbReference type="ARBA" id="ARBA00022544"/>
    </source>
</evidence>
<dbReference type="GO" id="GO:0016020">
    <property type="term" value="C:membrane"/>
    <property type="evidence" value="ECO:0007669"/>
    <property type="project" value="UniProtKB-SubCell"/>
</dbReference>
<reference evidence="9 10" key="1">
    <citation type="submission" date="2020-08" db="EMBL/GenBank/DDBJ databases">
        <title>Cohnella phylogeny.</title>
        <authorList>
            <person name="Dunlap C."/>
        </authorList>
    </citation>
    <scope>NUCLEOTIDE SEQUENCE [LARGE SCALE GENOMIC DNA]</scope>
    <source>
        <strain evidence="9 10">CBP 2801</strain>
    </source>
</reference>
<keyword evidence="3" id="KW-0813">Transport</keyword>
<sequence>MQVTSRYQLAAAVFLFQLGSSPMFLLAGPAGRDAWIGVLIGFAAGLLLLVAVMLPIHRIEPEMNLIEVSRRYFGPWFGSLLSFSYVLYFIYQAVRNFREFSDWVILYLLPSTPLLFILAVLMFISSYAVWHGVEVFFRLTELLCPWIVLMYAALFASILASHLIHPELLEPVLEHGIRPVVAAALPEVISFPFGEMVLFLMFWKFAGASHRVSRATLLAYLSAATLLFAANVLIVSVLGPFADVSVIPLMQITSMVQIGEAIERLDPVVLLLLFVGVFIKQTAYFMAAVLSLSELLRIRFRFAIGPVGVMIYLGALAFRSYMQQVRIGFKLNVVYHFPIFQIALPILILAVMLIRSPGTPKIRRADDGGIR</sequence>
<dbReference type="EMBL" id="JACJVO010000015">
    <property type="protein sequence ID" value="MBB6731763.1"/>
    <property type="molecule type" value="Genomic_DNA"/>
</dbReference>
<keyword evidence="4" id="KW-0309">Germination</keyword>
<feature type="transmembrane region" description="Helical" evidence="8">
    <location>
        <begin position="217"/>
        <end position="241"/>
    </location>
</feature>
<feature type="transmembrane region" description="Helical" evidence="8">
    <location>
        <begin position="34"/>
        <end position="52"/>
    </location>
</feature>
<evidence type="ECO:0000256" key="1">
    <source>
        <dbReference type="ARBA" id="ARBA00004141"/>
    </source>
</evidence>
<evidence type="ECO:0000256" key="3">
    <source>
        <dbReference type="ARBA" id="ARBA00022448"/>
    </source>
</evidence>
<evidence type="ECO:0000256" key="8">
    <source>
        <dbReference type="SAM" id="Phobius"/>
    </source>
</evidence>
<evidence type="ECO:0000313" key="10">
    <source>
        <dbReference type="Proteomes" id="UP000564644"/>
    </source>
</evidence>
<dbReference type="GO" id="GO:0009847">
    <property type="term" value="P:spore germination"/>
    <property type="evidence" value="ECO:0007669"/>
    <property type="project" value="InterPro"/>
</dbReference>
<feature type="transmembrane region" description="Helical" evidence="8">
    <location>
        <begin position="7"/>
        <end position="28"/>
    </location>
</feature>
<evidence type="ECO:0000256" key="2">
    <source>
        <dbReference type="ARBA" id="ARBA00007998"/>
    </source>
</evidence>
<dbReference type="Pfam" id="PF03845">
    <property type="entry name" value="Spore_permease"/>
    <property type="match status" value="1"/>
</dbReference>
<protein>
    <submittedName>
        <fullName evidence="9">GerAB/ArcD/ProY family transporter</fullName>
    </submittedName>
</protein>
<feature type="transmembrane region" description="Helical" evidence="8">
    <location>
        <begin position="333"/>
        <end position="354"/>
    </location>
</feature>
<feature type="transmembrane region" description="Helical" evidence="8">
    <location>
        <begin position="184"/>
        <end position="205"/>
    </location>
</feature>
<feature type="transmembrane region" description="Helical" evidence="8">
    <location>
        <begin position="142"/>
        <end position="164"/>
    </location>
</feature>
<keyword evidence="7 8" id="KW-0472">Membrane</keyword>
<dbReference type="Proteomes" id="UP000564644">
    <property type="component" value="Unassembled WGS sequence"/>
</dbReference>
<dbReference type="AlphaFoldDB" id="A0A7X0SQ10"/>